<dbReference type="NCBIfam" id="TIGR02913">
    <property type="entry name" value="HAF_rpt"/>
    <property type="match status" value="3"/>
</dbReference>
<dbReference type="EMBL" id="SNWQ01000014">
    <property type="protein sequence ID" value="TDO45094.1"/>
    <property type="molecule type" value="Genomic_DNA"/>
</dbReference>
<evidence type="ECO:0000313" key="1">
    <source>
        <dbReference type="EMBL" id="TDO45094.1"/>
    </source>
</evidence>
<dbReference type="OrthoDB" id="3985792at2"/>
<dbReference type="InterPro" id="IPR014262">
    <property type="entry name" value="HAF_rpt"/>
</dbReference>
<comment type="caution">
    <text evidence="1">The sequence shown here is derived from an EMBL/GenBank/DDBJ whole genome shotgun (WGS) entry which is preliminary data.</text>
</comment>
<keyword evidence="2" id="KW-1185">Reference proteome</keyword>
<name>A0A4V3C9D1_9ACTN</name>
<accession>A0A4V3C9D1</accession>
<organism evidence="1 2">
    <name type="scientific">Kribbella caucasensis</name>
    <dbReference type="NCBI Taxonomy" id="2512215"/>
    <lineage>
        <taxon>Bacteria</taxon>
        <taxon>Bacillati</taxon>
        <taxon>Actinomycetota</taxon>
        <taxon>Actinomycetes</taxon>
        <taxon>Propionibacteriales</taxon>
        <taxon>Kribbellaceae</taxon>
        <taxon>Kribbella</taxon>
    </lineage>
</organism>
<dbReference type="RefSeq" id="WP_133803030.1">
    <property type="nucleotide sequence ID" value="NZ_SNWQ01000014.1"/>
</dbReference>
<evidence type="ECO:0000313" key="2">
    <source>
        <dbReference type="Proteomes" id="UP000295388"/>
    </source>
</evidence>
<sequence>MDALGGRAGRREEERDGWRLTDLELLPGGQHGSAVAVNDDGTVIGRSDTEDGGISHAVLWQDGRITDLGTLGGWDSTPCGLNRHGVVVGWSETRPGRMGERRPFIWRDGRMVDLSTLGVPQGFVPTAINDDGWVVGFSDTEPARVTHAFVWKAGEATDLGTLVRGVYQRSHAYDVDNEGRIVGEASVDGMNTVPVIWENGQIRRLSDLEGRAAAINSRGEVMGHTSNSPFVWSPDELTVIGFIKGAMSVMAHGIDREGRVLGTADNQSFLWHRGQFEWLPNPTLGHATASAISDDGRFVVGSQASTPDLQTSRPMVWTRL</sequence>
<proteinExistence type="predicted"/>
<dbReference type="Proteomes" id="UP000295388">
    <property type="component" value="Unassembled WGS sequence"/>
</dbReference>
<protein>
    <submittedName>
        <fullName evidence="1">Putative HAF family extracellular repeat protein</fullName>
    </submittedName>
</protein>
<gene>
    <name evidence="1" type="ORF">EV643_114239</name>
</gene>
<reference evidence="1 2" key="1">
    <citation type="submission" date="2019-03" db="EMBL/GenBank/DDBJ databases">
        <title>Genomic Encyclopedia of Type Strains, Phase III (KMG-III): the genomes of soil and plant-associated and newly described type strains.</title>
        <authorList>
            <person name="Whitman W."/>
        </authorList>
    </citation>
    <scope>NUCLEOTIDE SEQUENCE [LARGE SCALE GENOMIC DNA]</scope>
    <source>
        <strain evidence="1 2">VKM Ac-2527</strain>
    </source>
</reference>
<dbReference type="AlphaFoldDB" id="A0A4V3C9D1"/>